<comment type="cofactor">
    <cofactor evidence="1">
        <name>Zn(2+)</name>
        <dbReference type="ChEBI" id="CHEBI:29105"/>
    </cofactor>
</comment>
<dbReference type="PANTHER" id="PTHR43280:SF28">
    <property type="entry name" value="HTH-TYPE TRANSCRIPTIONAL ACTIVATOR RHAS"/>
    <property type="match status" value="1"/>
</dbReference>
<dbReference type="InterPro" id="IPR020449">
    <property type="entry name" value="Tscrpt_reg_AraC-type_HTH"/>
</dbReference>
<dbReference type="Pfam" id="PF12833">
    <property type="entry name" value="HTH_18"/>
    <property type="match status" value="1"/>
</dbReference>
<proteinExistence type="predicted"/>
<dbReference type="Pfam" id="PF02805">
    <property type="entry name" value="Ada_Zn_binding"/>
    <property type="match status" value="1"/>
</dbReference>
<dbReference type="SUPFAM" id="SSF57884">
    <property type="entry name" value="Ada DNA repair protein, N-terminal domain (N-Ada 10)"/>
    <property type="match status" value="1"/>
</dbReference>
<sequence length="189" mass="21803">MKNHPATDKQWEAINENDKSYDNQFFYAVKTTKIFCKPSCKSRVPNYDNVSVFYHAEDALHGGYRPCKRCKSADYRLPGEEWVLHAKTYMEEKYSSYLTLNVIAAGCHGSPFHLHRVFKSITGITPLDYLHEIRMKKAIGYLQQTNKPIGEIAALIGIPNAAYFSVSFKKWRGETPREYRKKRGKGADR</sequence>
<evidence type="ECO:0000256" key="2">
    <source>
        <dbReference type="ARBA" id="ARBA00022603"/>
    </source>
</evidence>
<dbReference type="OrthoDB" id="9802228at2"/>
<dbReference type="GO" id="GO:0043565">
    <property type="term" value="F:sequence-specific DNA binding"/>
    <property type="evidence" value="ECO:0007669"/>
    <property type="project" value="InterPro"/>
</dbReference>
<dbReference type="GO" id="GO:0008270">
    <property type="term" value="F:zinc ion binding"/>
    <property type="evidence" value="ECO:0007669"/>
    <property type="project" value="InterPro"/>
</dbReference>
<dbReference type="SUPFAM" id="SSF46689">
    <property type="entry name" value="Homeodomain-like"/>
    <property type="match status" value="2"/>
</dbReference>
<feature type="domain" description="HTH araC/xylS-type" evidence="12">
    <location>
        <begin position="84"/>
        <end position="182"/>
    </location>
</feature>
<evidence type="ECO:0000256" key="10">
    <source>
        <dbReference type="ARBA" id="ARBA00023163"/>
    </source>
</evidence>
<dbReference type="SMART" id="SM00342">
    <property type="entry name" value="HTH_ARAC"/>
    <property type="match status" value="1"/>
</dbReference>
<evidence type="ECO:0000256" key="8">
    <source>
        <dbReference type="ARBA" id="ARBA00023125"/>
    </source>
</evidence>
<keyword evidence="4" id="KW-0479">Metal-binding</keyword>
<dbReference type="GO" id="GO:0008168">
    <property type="term" value="F:methyltransferase activity"/>
    <property type="evidence" value="ECO:0007669"/>
    <property type="project" value="UniProtKB-KW"/>
</dbReference>
<evidence type="ECO:0000313" key="13">
    <source>
        <dbReference type="EMBL" id="RDW15518.1"/>
    </source>
</evidence>
<dbReference type="InterPro" id="IPR016220">
    <property type="entry name" value="Me-P-triester_DNA_alkyl-Trfase"/>
</dbReference>
<dbReference type="EMBL" id="PIOD01000025">
    <property type="protein sequence ID" value="RDW15518.1"/>
    <property type="molecule type" value="Genomic_DNA"/>
</dbReference>
<dbReference type="PANTHER" id="PTHR43280">
    <property type="entry name" value="ARAC-FAMILY TRANSCRIPTIONAL REGULATOR"/>
    <property type="match status" value="1"/>
</dbReference>
<evidence type="ECO:0000256" key="6">
    <source>
        <dbReference type="ARBA" id="ARBA00022833"/>
    </source>
</evidence>
<dbReference type="Gene3D" id="1.10.10.60">
    <property type="entry name" value="Homeodomain-like"/>
    <property type="match status" value="2"/>
</dbReference>
<dbReference type="GO" id="GO:0003700">
    <property type="term" value="F:DNA-binding transcription factor activity"/>
    <property type="evidence" value="ECO:0007669"/>
    <property type="project" value="InterPro"/>
</dbReference>
<dbReference type="Gene3D" id="3.40.10.10">
    <property type="entry name" value="DNA Methylphosphotriester Repair Domain"/>
    <property type="match status" value="1"/>
</dbReference>
<keyword evidence="11" id="KW-0234">DNA repair</keyword>
<keyword evidence="14" id="KW-1185">Reference proteome</keyword>
<evidence type="ECO:0000256" key="5">
    <source>
        <dbReference type="ARBA" id="ARBA00022763"/>
    </source>
</evidence>
<protein>
    <submittedName>
        <fullName evidence="13">AraC family transcriptional regulator</fullName>
    </submittedName>
</protein>
<dbReference type="PROSITE" id="PS01124">
    <property type="entry name" value="HTH_ARAC_FAMILY_2"/>
    <property type="match status" value="1"/>
</dbReference>
<evidence type="ECO:0000256" key="3">
    <source>
        <dbReference type="ARBA" id="ARBA00022679"/>
    </source>
</evidence>
<dbReference type="Proteomes" id="UP000256520">
    <property type="component" value="Unassembled WGS sequence"/>
</dbReference>
<dbReference type="PROSITE" id="PS00041">
    <property type="entry name" value="HTH_ARAC_FAMILY_1"/>
    <property type="match status" value="1"/>
</dbReference>
<keyword evidence="9" id="KW-0010">Activator</keyword>
<dbReference type="InterPro" id="IPR009057">
    <property type="entry name" value="Homeodomain-like_sf"/>
</dbReference>
<keyword evidence="7" id="KW-0805">Transcription regulation</keyword>
<keyword evidence="5" id="KW-0227">DNA damage</keyword>
<evidence type="ECO:0000313" key="14">
    <source>
        <dbReference type="Proteomes" id="UP000256520"/>
    </source>
</evidence>
<dbReference type="InterPro" id="IPR035451">
    <property type="entry name" value="Ada-like_dom_sf"/>
</dbReference>
<evidence type="ECO:0000256" key="4">
    <source>
        <dbReference type="ARBA" id="ARBA00022723"/>
    </source>
</evidence>
<gene>
    <name evidence="13" type="ORF">CWR45_17210</name>
</gene>
<dbReference type="AlphaFoldDB" id="A0A3D8PJW5"/>
<keyword evidence="3" id="KW-0808">Transferase</keyword>
<reference evidence="14" key="1">
    <citation type="submission" date="2017-11" db="EMBL/GenBank/DDBJ databases">
        <authorList>
            <person name="Zhu W."/>
        </authorList>
    </citation>
    <scope>NUCLEOTIDE SEQUENCE [LARGE SCALE GENOMIC DNA]</scope>
    <source>
        <strain evidence="14">CAU 1051</strain>
    </source>
</reference>
<accession>A0A3D8PJW5</accession>
<comment type="caution">
    <text evidence="13">The sequence shown here is derived from an EMBL/GenBank/DDBJ whole genome shotgun (WGS) entry which is preliminary data.</text>
</comment>
<dbReference type="RefSeq" id="WP_115751081.1">
    <property type="nucleotide sequence ID" value="NZ_PIOD01000025.1"/>
</dbReference>
<evidence type="ECO:0000256" key="7">
    <source>
        <dbReference type="ARBA" id="ARBA00023015"/>
    </source>
</evidence>
<keyword evidence="8" id="KW-0238">DNA-binding</keyword>
<keyword evidence="10" id="KW-0804">Transcription</keyword>
<organism evidence="13 14">
    <name type="scientific">Oceanobacillus chungangensis</name>
    <dbReference type="NCBI Taxonomy" id="1229152"/>
    <lineage>
        <taxon>Bacteria</taxon>
        <taxon>Bacillati</taxon>
        <taxon>Bacillota</taxon>
        <taxon>Bacilli</taxon>
        <taxon>Bacillales</taxon>
        <taxon>Bacillaceae</taxon>
        <taxon>Oceanobacillus</taxon>
    </lineage>
</organism>
<dbReference type="GO" id="GO:0006281">
    <property type="term" value="P:DNA repair"/>
    <property type="evidence" value="ECO:0007669"/>
    <property type="project" value="UniProtKB-KW"/>
</dbReference>
<dbReference type="GO" id="GO:0032259">
    <property type="term" value="P:methylation"/>
    <property type="evidence" value="ECO:0007669"/>
    <property type="project" value="UniProtKB-KW"/>
</dbReference>
<evidence type="ECO:0000259" key="12">
    <source>
        <dbReference type="PROSITE" id="PS01124"/>
    </source>
</evidence>
<keyword evidence="6" id="KW-0862">Zinc</keyword>
<evidence type="ECO:0000256" key="9">
    <source>
        <dbReference type="ARBA" id="ARBA00023159"/>
    </source>
</evidence>
<evidence type="ECO:0000256" key="11">
    <source>
        <dbReference type="ARBA" id="ARBA00023204"/>
    </source>
</evidence>
<dbReference type="PRINTS" id="PR00032">
    <property type="entry name" value="HTHARAC"/>
</dbReference>
<keyword evidence="2" id="KW-0489">Methyltransferase</keyword>
<evidence type="ECO:0000256" key="1">
    <source>
        <dbReference type="ARBA" id="ARBA00001947"/>
    </source>
</evidence>
<dbReference type="InterPro" id="IPR004026">
    <property type="entry name" value="Ada_DNA_repair_Zn-bd"/>
</dbReference>
<dbReference type="InterPro" id="IPR018060">
    <property type="entry name" value="HTH_AraC"/>
</dbReference>
<dbReference type="PIRSF" id="PIRSF000408">
    <property type="entry name" value="Alkyltransferas_AdaA"/>
    <property type="match status" value="1"/>
</dbReference>
<name>A0A3D8PJW5_9BACI</name>
<dbReference type="InterPro" id="IPR018062">
    <property type="entry name" value="HTH_AraC-typ_CS"/>
</dbReference>